<sequence>MDIVMPQLGETVTEGEIILWCKEVGDEVKKGETLFEISTDKVTMEVPSVENGTLVEKHAQVGEVIDVGLPVATLQVEGEEAHSLCTVEETSETEPTEGTYKGLKSPAVKYLCKHNNVDLNDIVGSGLDNRITKKDVLQWMSLEQKQVSDALSPAVRRLLGEHNLHASDIAGTGKHSRITKQDVLDHLDSTTAETEPTINNDFHPAIETQAELSVPNSYSEFETVKPFNHMRKMIAHQMSKSVDEAVHVAQGIDVCFDAVERTRLQHKEAFKTKYGCSLTPLAFIARAVCIALTEFTDLNGRVEDQTLITSRDIHLGIAVNLNHKGLVVPVIKNAADYNVSGLAKKIAYLARKARDNELSADELQGGTYTLSNNGVYGTAFTTPIINVPQVAILSVDTITRKPAVFEYNGQESVGISSQGMLTQSFDHRAVDGGYSGAFLNRISEVLIQHPWQDEVKV</sequence>
<evidence type="ECO:0000259" key="9">
    <source>
        <dbReference type="PROSITE" id="PS51826"/>
    </source>
</evidence>
<feature type="domain" description="Peripheral subunit-binding (PSBD)" evidence="9">
    <location>
        <begin position="103"/>
        <end position="140"/>
    </location>
</feature>
<dbReference type="InterPro" id="IPR036625">
    <property type="entry name" value="E3-bd_dom_sf"/>
</dbReference>
<accession>A0AAV5NJZ9</accession>
<dbReference type="CDD" id="cd06849">
    <property type="entry name" value="lipoyl_domain"/>
    <property type="match status" value="1"/>
</dbReference>
<evidence type="ECO:0000256" key="5">
    <source>
        <dbReference type="ARBA" id="ARBA00022823"/>
    </source>
</evidence>
<keyword evidence="6 7" id="KW-0012">Acyltransferase</keyword>
<gene>
    <name evidence="10" type="ORF">GCM10007932_02500</name>
</gene>
<dbReference type="InterPro" id="IPR003016">
    <property type="entry name" value="2-oxoA_DH_lipoyl-BS"/>
</dbReference>
<dbReference type="PROSITE" id="PS51826">
    <property type="entry name" value="PSBD"/>
    <property type="match status" value="2"/>
</dbReference>
<reference evidence="11" key="1">
    <citation type="journal article" date="2019" name="Int. J. Syst. Evol. Microbiol.">
        <title>The Global Catalogue of Microorganisms (GCM) 10K type strain sequencing project: providing services to taxonomists for standard genome sequencing and annotation.</title>
        <authorList>
            <consortium name="The Broad Institute Genomics Platform"/>
            <consortium name="The Broad Institute Genome Sequencing Center for Infectious Disease"/>
            <person name="Wu L."/>
            <person name="Ma J."/>
        </authorList>
    </citation>
    <scope>NUCLEOTIDE SEQUENCE [LARGE SCALE GENOMIC DNA]</scope>
    <source>
        <strain evidence="11">NBRC 15640</strain>
    </source>
</reference>
<evidence type="ECO:0000313" key="11">
    <source>
        <dbReference type="Proteomes" id="UP001156690"/>
    </source>
</evidence>
<dbReference type="Gene3D" id="2.40.50.100">
    <property type="match status" value="1"/>
</dbReference>
<name>A0AAV5NJZ9_9VIBR</name>
<evidence type="ECO:0000256" key="3">
    <source>
        <dbReference type="ARBA" id="ARBA00011484"/>
    </source>
</evidence>
<dbReference type="SUPFAM" id="SSF52777">
    <property type="entry name" value="CoA-dependent acyltransferases"/>
    <property type="match status" value="1"/>
</dbReference>
<dbReference type="Pfam" id="PF02817">
    <property type="entry name" value="E3_binding"/>
    <property type="match status" value="2"/>
</dbReference>
<dbReference type="PANTHER" id="PTHR43178:SF5">
    <property type="entry name" value="LIPOAMIDE ACYLTRANSFERASE COMPONENT OF BRANCHED-CHAIN ALPHA-KETO ACID DEHYDROGENASE COMPLEX, MITOCHONDRIAL"/>
    <property type="match status" value="1"/>
</dbReference>
<comment type="similarity">
    <text evidence="2 7">Belongs to the 2-oxoacid dehydrogenase family.</text>
</comment>
<dbReference type="Pfam" id="PF00364">
    <property type="entry name" value="Biotin_lipoyl"/>
    <property type="match status" value="1"/>
</dbReference>
<keyword evidence="11" id="KW-1185">Reference proteome</keyword>
<dbReference type="GO" id="GO:0005737">
    <property type="term" value="C:cytoplasm"/>
    <property type="evidence" value="ECO:0007669"/>
    <property type="project" value="TreeGrafter"/>
</dbReference>
<dbReference type="InterPro" id="IPR011053">
    <property type="entry name" value="Single_hybrid_motif"/>
</dbReference>
<organism evidence="10 11">
    <name type="scientific">Vibrio penaeicida</name>
    <dbReference type="NCBI Taxonomy" id="104609"/>
    <lineage>
        <taxon>Bacteria</taxon>
        <taxon>Pseudomonadati</taxon>
        <taxon>Pseudomonadota</taxon>
        <taxon>Gammaproteobacteria</taxon>
        <taxon>Vibrionales</taxon>
        <taxon>Vibrionaceae</taxon>
        <taxon>Vibrio</taxon>
    </lineage>
</organism>
<dbReference type="Gene3D" id="3.30.559.10">
    <property type="entry name" value="Chloramphenicol acetyltransferase-like domain"/>
    <property type="match status" value="1"/>
</dbReference>
<feature type="domain" description="Lipoyl-binding" evidence="8">
    <location>
        <begin position="1"/>
        <end position="75"/>
    </location>
</feature>
<dbReference type="EC" id="2.3.1.-" evidence="7"/>
<evidence type="ECO:0000256" key="7">
    <source>
        <dbReference type="RuleBase" id="RU003423"/>
    </source>
</evidence>
<evidence type="ECO:0000256" key="2">
    <source>
        <dbReference type="ARBA" id="ARBA00007317"/>
    </source>
</evidence>
<dbReference type="InterPro" id="IPR023213">
    <property type="entry name" value="CAT-like_dom_sf"/>
</dbReference>
<comment type="subunit">
    <text evidence="3">Forms a 24-polypeptide structural core with octahedral symmetry.</text>
</comment>
<proteinExistence type="inferred from homology"/>
<feature type="domain" description="Peripheral subunit-binding (PSBD)" evidence="9">
    <location>
        <begin position="150"/>
        <end position="187"/>
    </location>
</feature>
<comment type="cofactor">
    <cofactor evidence="1 7">
        <name>(R)-lipoate</name>
        <dbReference type="ChEBI" id="CHEBI:83088"/>
    </cofactor>
</comment>
<evidence type="ECO:0000256" key="6">
    <source>
        <dbReference type="ARBA" id="ARBA00023315"/>
    </source>
</evidence>
<evidence type="ECO:0000256" key="4">
    <source>
        <dbReference type="ARBA" id="ARBA00022679"/>
    </source>
</evidence>
<protein>
    <recommendedName>
        <fullName evidence="7">Dihydrolipoamide acetyltransferase component of pyruvate dehydrogenase complex</fullName>
        <ecNumber evidence="7">2.3.1.-</ecNumber>
    </recommendedName>
</protein>
<dbReference type="PROSITE" id="PS00189">
    <property type="entry name" value="LIPOYL"/>
    <property type="match status" value="1"/>
</dbReference>
<dbReference type="InterPro" id="IPR000089">
    <property type="entry name" value="Biotin_lipoyl"/>
</dbReference>
<dbReference type="GO" id="GO:0031405">
    <property type="term" value="F:lipoic acid binding"/>
    <property type="evidence" value="ECO:0007669"/>
    <property type="project" value="TreeGrafter"/>
</dbReference>
<keyword evidence="4 7" id="KW-0808">Transferase</keyword>
<keyword evidence="10" id="KW-0670">Pyruvate</keyword>
<dbReference type="AlphaFoldDB" id="A0AAV5NJZ9"/>
<keyword evidence="5 7" id="KW-0450">Lipoyl</keyword>
<dbReference type="GO" id="GO:0016407">
    <property type="term" value="F:acetyltransferase activity"/>
    <property type="evidence" value="ECO:0007669"/>
    <property type="project" value="TreeGrafter"/>
</dbReference>
<dbReference type="Pfam" id="PF00198">
    <property type="entry name" value="2-oxoacid_dh"/>
    <property type="match status" value="1"/>
</dbReference>
<dbReference type="InterPro" id="IPR004167">
    <property type="entry name" value="PSBD"/>
</dbReference>
<evidence type="ECO:0000256" key="1">
    <source>
        <dbReference type="ARBA" id="ARBA00001938"/>
    </source>
</evidence>
<dbReference type="InterPro" id="IPR001078">
    <property type="entry name" value="2-oxoacid_DH_actylTfrase"/>
</dbReference>
<evidence type="ECO:0000259" key="8">
    <source>
        <dbReference type="PROSITE" id="PS50968"/>
    </source>
</evidence>
<dbReference type="SUPFAM" id="SSF51230">
    <property type="entry name" value="Single hybrid motif"/>
    <property type="match status" value="1"/>
</dbReference>
<dbReference type="EMBL" id="BSNX01000002">
    <property type="protein sequence ID" value="GLQ70890.1"/>
    <property type="molecule type" value="Genomic_DNA"/>
</dbReference>
<evidence type="ECO:0000313" key="10">
    <source>
        <dbReference type="EMBL" id="GLQ70890.1"/>
    </source>
</evidence>
<dbReference type="SUPFAM" id="SSF47005">
    <property type="entry name" value="Peripheral subunit-binding domain of 2-oxo acid dehydrogenase complex"/>
    <property type="match status" value="2"/>
</dbReference>
<dbReference type="PANTHER" id="PTHR43178">
    <property type="entry name" value="DIHYDROLIPOAMIDE ACETYLTRANSFERASE COMPONENT OF PYRUVATE DEHYDROGENASE COMPLEX"/>
    <property type="match status" value="1"/>
</dbReference>
<dbReference type="RefSeq" id="WP_126608763.1">
    <property type="nucleotide sequence ID" value="NZ_AP025150.1"/>
</dbReference>
<comment type="caution">
    <text evidence="10">The sequence shown here is derived from an EMBL/GenBank/DDBJ whole genome shotgun (WGS) entry which is preliminary data.</text>
</comment>
<dbReference type="Gene3D" id="4.10.320.10">
    <property type="entry name" value="E3-binding domain"/>
    <property type="match status" value="2"/>
</dbReference>
<dbReference type="PROSITE" id="PS50968">
    <property type="entry name" value="BIOTINYL_LIPOYL"/>
    <property type="match status" value="1"/>
</dbReference>
<dbReference type="InterPro" id="IPR050743">
    <property type="entry name" value="2-oxoacid_DH_E2_comp"/>
</dbReference>
<dbReference type="Proteomes" id="UP001156690">
    <property type="component" value="Unassembled WGS sequence"/>
</dbReference>